<feature type="transmembrane region" description="Helical" evidence="12">
    <location>
        <begin position="196"/>
        <end position="220"/>
    </location>
</feature>
<evidence type="ECO:0000256" key="2">
    <source>
        <dbReference type="ARBA" id="ARBA00009779"/>
    </source>
</evidence>
<dbReference type="CDD" id="cd07335">
    <property type="entry name" value="M48B_HtpX_like"/>
    <property type="match status" value="1"/>
</dbReference>
<dbReference type="InterPro" id="IPR022919">
    <property type="entry name" value="Pept_M48_protease_HtpX"/>
</dbReference>
<evidence type="ECO:0000256" key="1">
    <source>
        <dbReference type="ARBA" id="ARBA00004651"/>
    </source>
</evidence>
<comment type="subcellular location">
    <subcellularLocation>
        <location evidence="1 12">Cell membrane</location>
        <topology evidence="1 12">Multi-pass membrane protein</topology>
    </subcellularLocation>
</comment>
<keyword evidence="6 12" id="KW-0479">Metal-binding</keyword>
<feature type="transmembrane region" description="Helical" evidence="12">
    <location>
        <begin position="164"/>
        <end position="184"/>
    </location>
</feature>
<evidence type="ECO:0000256" key="12">
    <source>
        <dbReference type="HAMAP-Rule" id="MF_00188"/>
    </source>
</evidence>
<accession>A0AA95KDR2</accession>
<feature type="active site" evidence="12">
    <location>
        <position position="146"/>
    </location>
</feature>
<reference evidence="14" key="2">
    <citation type="submission" date="2023-04" db="EMBL/GenBank/DDBJ databases">
        <authorList>
            <person name="Beletskiy A.V."/>
            <person name="Mardanov A.V."/>
            <person name="Ravin N.V."/>
        </authorList>
    </citation>
    <scope>NUCLEOTIDE SEQUENCE</scope>
    <source>
        <strain evidence="14">GKL-01</strain>
    </source>
</reference>
<evidence type="ECO:0000256" key="7">
    <source>
        <dbReference type="ARBA" id="ARBA00022801"/>
    </source>
</evidence>
<dbReference type="GO" id="GO:0008270">
    <property type="term" value="F:zinc ion binding"/>
    <property type="evidence" value="ECO:0007669"/>
    <property type="project" value="UniProtKB-UniRule"/>
</dbReference>
<dbReference type="GO" id="GO:0005886">
    <property type="term" value="C:plasma membrane"/>
    <property type="evidence" value="ECO:0007669"/>
    <property type="project" value="UniProtKB-SubCell"/>
</dbReference>
<keyword evidence="9 12" id="KW-1133">Transmembrane helix</keyword>
<organism evidence="14">
    <name type="scientific">Candidatus Thiocaldithrix dubininis</name>
    <dbReference type="NCBI Taxonomy" id="3080823"/>
    <lineage>
        <taxon>Bacteria</taxon>
        <taxon>Pseudomonadati</taxon>
        <taxon>Pseudomonadota</taxon>
        <taxon>Gammaproteobacteria</taxon>
        <taxon>Thiotrichales</taxon>
        <taxon>Thiotrichaceae</taxon>
        <taxon>Candidatus Thiocaldithrix</taxon>
    </lineage>
</organism>
<keyword evidence="4 12" id="KW-0645">Protease</keyword>
<feature type="binding site" evidence="12">
    <location>
        <position position="149"/>
    </location>
    <ligand>
        <name>Zn(2+)</name>
        <dbReference type="ChEBI" id="CHEBI:29105"/>
        <note>catalytic</note>
    </ligand>
</feature>
<feature type="binding site" evidence="12">
    <location>
        <position position="225"/>
    </location>
    <ligand>
        <name>Zn(2+)</name>
        <dbReference type="ChEBI" id="CHEBI:29105"/>
        <note>catalytic</note>
    </ligand>
</feature>
<dbReference type="HAMAP" id="MF_00188">
    <property type="entry name" value="Pept_M48_protease_HtpX"/>
    <property type="match status" value="1"/>
</dbReference>
<comment type="cofactor">
    <cofactor evidence="12">
        <name>Zn(2+)</name>
        <dbReference type="ChEBI" id="CHEBI:29105"/>
    </cofactor>
    <text evidence="12">Binds 1 zinc ion per subunit.</text>
</comment>
<evidence type="ECO:0000256" key="8">
    <source>
        <dbReference type="ARBA" id="ARBA00022833"/>
    </source>
</evidence>
<evidence type="ECO:0000256" key="10">
    <source>
        <dbReference type="ARBA" id="ARBA00023049"/>
    </source>
</evidence>
<evidence type="ECO:0000256" key="4">
    <source>
        <dbReference type="ARBA" id="ARBA00022670"/>
    </source>
</evidence>
<evidence type="ECO:0000313" key="14">
    <source>
        <dbReference type="EMBL" id="WGZ89716.1"/>
    </source>
</evidence>
<dbReference type="Proteomes" id="UP001300672">
    <property type="component" value="Chromosome"/>
</dbReference>
<keyword evidence="10 12" id="KW-0482">Metalloprotease</keyword>
<dbReference type="AlphaFoldDB" id="A0AA95KDR2"/>
<keyword evidence="8 12" id="KW-0862">Zinc</keyword>
<dbReference type="InterPro" id="IPR050083">
    <property type="entry name" value="HtpX_protease"/>
</dbReference>
<dbReference type="EC" id="3.4.24.-" evidence="12"/>
<feature type="binding site" evidence="12">
    <location>
        <position position="145"/>
    </location>
    <ligand>
        <name>Zn(2+)</name>
        <dbReference type="ChEBI" id="CHEBI:29105"/>
        <note>catalytic</note>
    </ligand>
</feature>
<keyword evidence="11 12" id="KW-0472">Membrane</keyword>
<dbReference type="GO" id="GO:0004222">
    <property type="term" value="F:metalloendopeptidase activity"/>
    <property type="evidence" value="ECO:0007669"/>
    <property type="project" value="UniProtKB-UniRule"/>
</dbReference>
<evidence type="ECO:0000256" key="5">
    <source>
        <dbReference type="ARBA" id="ARBA00022692"/>
    </source>
</evidence>
<dbReference type="Gene3D" id="3.30.2010.10">
    <property type="entry name" value="Metalloproteases ('zincins'), catalytic domain"/>
    <property type="match status" value="1"/>
</dbReference>
<keyword evidence="12" id="KW-0346">Stress response</keyword>
<evidence type="ECO:0000256" key="6">
    <source>
        <dbReference type="ARBA" id="ARBA00022723"/>
    </source>
</evidence>
<dbReference type="GO" id="GO:0006508">
    <property type="term" value="P:proteolysis"/>
    <property type="evidence" value="ECO:0007669"/>
    <property type="project" value="UniProtKB-KW"/>
</dbReference>
<feature type="transmembrane region" description="Helical" evidence="12">
    <location>
        <begin position="36"/>
        <end position="58"/>
    </location>
</feature>
<dbReference type="PANTHER" id="PTHR43221">
    <property type="entry name" value="PROTEASE HTPX"/>
    <property type="match status" value="1"/>
</dbReference>
<dbReference type="Pfam" id="PF01435">
    <property type="entry name" value="Peptidase_M48"/>
    <property type="match status" value="1"/>
</dbReference>
<evidence type="ECO:0000256" key="11">
    <source>
        <dbReference type="ARBA" id="ARBA00023136"/>
    </source>
</evidence>
<keyword evidence="3 12" id="KW-1003">Cell membrane</keyword>
<feature type="domain" description="Peptidase M48" evidence="13">
    <location>
        <begin position="80"/>
        <end position="294"/>
    </location>
</feature>
<gene>
    <name evidence="12 14" type="primary">htpX</name>
    <name evidence="14" type="ORF">QJT80_09395</name>
</gene>
<evidence type="ECO:0000259" key="13">
    <source>
        <dbReference type="Pfam" id="PF01435"/>
    </source>
</evidence>
<keyword evidence="5 12" id="KW-0812">Transmembrane</keyword>
<dbReference type="EMBL" id="CP124755">
    <property type="protein sequence ID" value="WGZ89716.1"/>
    <property type="molecule type" value="Genomic_DNA"/>
</dbReference>
<evidence type="ECO:0000256" key="9">
    <source>
        <dbReference type="ARBA" id="ARBA00022989"/>
    </source>
</evidence>
<proteinExistence type="inferred from homology"/>
<dbReference type="NCBIfam" id="NF003965">
    <property type="entry name" value="PRK05457.1"/>
    <property type="match status" value="1"/>
</dbReference>
<dbReference type="InterPro" id="IPR001915">
    <property type="entry name" value="Peptidase_M48"/>
</dbReference>
<dbReference type="PANTHER" id="PTHR43221:SF1">
    <property type="entry name" value="PROTEASE HTPX"/>
    <property type="match status" value="1"/>
</dbReference>
<keyword evidence="7 12" id="KW-0378">Hydrolase</keyword>
<name>A0AA95KDR2_9GAMM</name>
<evidence type="ECO:0000256" key="3">
    <source>
        <dbReference type="ARBA" id="ARBA00022475"/>
    </source>
</evidence>
<protein>
    <recommendedName>
        <fullName evidence="12">Protease HtpX</fullName>
        <ecNumber evidence="12">3.4.24.-</ecNumber>
    </recommendedName>
    <alternativeName>
        <fullName evidence="12">Heat shock protein HtpX</fullName>
    </alternativeName>
</protein>
<dbReference type="KEGG" id="tdu:QJT80_09395"/>
<comment type="similarity">
    <text evidence="2 12">Belongs to the peptidase M48B family.</text>
</comment>
<reference evidence="14" key="1">
    <citation type="journal article" date="2023" name="Int. J. Mol. Sci.">
        <title>Metagenomics Revealed a New Genus 'Candidatus Thiocaldithrix dubininis' gen. nov., sp. nov. and a New Species 'Candidatus Thiothrix putei' sp. nov. in the Family Thiotrichaceae, Some Members of Which Have Traits of Both Na+- and H+-Motive Energetics.</title>
        <authorList>
            <person name="Ravin N.V."/>
            <person name="Muntyan M.S."/>
            <person name="Smolyakov D.D."/>
            <person name="Rudenko T.S."/>
            <person name="Beletsky A.V."/>
            <person name="Mardanov A.V."/>
            <person name="Grabovich M.Y."/>
        </authorList>
    </citation>
    <scope>NUCLEOTIDE SEQUENCE</scope>
    <source>
        <strain evidence="14">GKL-01</strain>
    </source>
</reference>
<sequence length="296" mass="32311">MMRIILLAVTNFAVMAVLFVTMNVLAKVFGLNISQGSLSSMLLMALVMGFGGSFISLLMSKWSAKRAMGVQVIEVPQTNQERWLVDTVRRQAEASGIGMPEVGIFYAHEPNAFATGANKNNALVAVSQGLLESMTPDEVEAVLGHEIGHVANGDMVTQTLLQGVLNTFVFFFARVIGMFIDGLFRNNDNNSNSMGVGYYIGSMIAELLLGFLATMIVMWFSRHREFKADIAGADLAGRQKMINALRRLQGGHATQDLPGEMAAFGITGEDFRDGLRKLFMTHPPLEERIAALEAAR</sequence>